<dbReference type="PANTHER" id="PTHR42978:SF6">
    <property type="entry name" value="QUORUM-QUENCHING LACTONASE YTNP-RELATED"/>
    <property type="match status" value="1"/>
</dbReference>
<evidence type="ECO:0000256" key="3">
    <source>
        <dbReference type="ARBA" id="ARBA00022801"/>
    </source>
</evidence>
<evidence type="ECO:0000256" key="2">
    <source>
        <dbReference type="ARBA" id="ARBA00022723"/>
    </source>
</evidence>
<dbReference type="RefSeq" id="WP_314013409.1">
    <property type="nucleotide sequence ID" value="NZ_JAVTTP010000001.1"/>
</dbReference>
<name>A0ABU3L392_9FLAO</name>
<reference evidence="6 7" key="1">
    <citation type="submission" date="2023-09" db="EMBL/GenBank/DDBJ databases">
        <title>Novel taxa isolated from Blanes Bay.</title>
        <authorList>
            <person name="Rey-Velasco X."/>
            <person name="Lucena T."/>
        </authorList>
    </citation>
    <scope>NUCLEOTIDE SEQUENCE [LARGE SCALE GENOMIC DNA]</scope>
    <source>
        <strain evidence="6 7">S334</strain>
    </source>
</reference>
<dbReference type="Pfam" id="PF00753">
    <property type="entry name" value="Lactamase_B"/>
    <property type="match status" value="1"/>
</dbReference>
<proteinExistence type="inferred from homology"/>
<keyword evidence="4" id="KW-0862">Zinc</keyword>
<dbReference type="Proteomes" id="UP001250656">
    <property type="component" value="Unassembled WGS sequence"/>
</dbReference>
<sequence length="306" mass="34698">MKRRTFITNISFFGGALFVPFQLFGASLPHFIEGIFPFKVGKFKCYSIIDGIWPYASLELLFHGAPTAVLNQKAKEFNLSPTNIKVSLHFLLIDTGEELILVDTGAGDMAKEQGDQAGRLRHKLIEMGIDPNDIKKVVISHQHFDHFGGVCNENGEIRYPNATFYMDRKEYESLKEASGWEAQRLKSIEEKLETTQDGQEISKGIKVLKAYGHTPGHIHLMIRSDGEEMLYVGDTFGHELHFEYPDWAMSHEYSKENAVQVRKETLNRAVKENLTLFSCHLPFPGIGKVERKGESFKWNPTSSNKG</sequence>
<dbReference type="InterPro" id="IPR051013">
    <property type="entry name" value="MBL_superfamily_lactonases"/>
</dbReference>
<keyword evidence="2" id="KW-0479">Metal-binding</keyword>
<organism evidence="6 7">
    <name type="scientific">Pricia mediterranea</name>
    <dbReference type="NCBI Taxonomy" id="3076079"/>
    <lineage>
        <taxon>Bacteria</taxon>
        <taxon>Pseudomonadati</taxon>
        <taxon>Bacteroidota</taxon>
        <taxon>Flavobacteriia</taxon>
        <taxon>Flavobacteriales</taxon>
        <taxon>Flavobacteriaceae</taxon>
        <taxon>Pricia</taxon>
    </lineage>
</organism>
<evidence type="ECO:0000313" key="7">
    <source>
        <dbReference type="Proteomes" id="UP001250656"/>
    </source>
</evidence>
<keyword evidence="7" id="KW-1185">Reference proteome</keyword>
<evidence type="ECO:0000313" key="6">
    <source>
        <dbReference type="EMBL" id="MDT7828216.1"/>
    </source>
</evidence>
<dbReference type="PANTHER" id="PTHR42978">
    <property type="entry name" value="QUORUM-QUENCHING LACTONASE YTNP-RELATED-RELATED"/>
    <property type="match status" value="1"/>
</dbReference>
<dbReference type="SUPFAM" id="SSF56281">
    <property type="entry name" value="Metallo-hydrolase/oxidoreductase"/>
    <property type="match status" value="1"/>
</dbReference>
<dbReference type="InterPro" id="IPR001279">
    <property type="entry name" value="Metallo-B-lactamas"/>
</dbReference>
<dbReference type="InterPro" id="IPR036866">
    <property type="entry name" value="RibonucZ/Hydroxyglut_hydro"/>
</dbReference>
<feature type="domain" description="Metallo-beta-lactamase" evidence="5">
    <location>
        <begin position="87"/>
        <end position="280"/>
    </location>
</feature>
<dbReference type="EMBL" id="JAVTTP010000001">
    <property type="protein sequence ID" value="MDT7828216.1"/>
    <property type="molecule type" value="Genomic_DNA"/>
</dbReference>
<gene>
    <name evidence="6" type="ORF">RQM65_06035</name>
</gene>
<evidence type="ECO:0000259" key="5">
    <source>
        <dbReference type="SMART" id="SM00849"/>
    </source>
</evidence>
<accession>A0ABU3L392</accession>
<protein>
    <submittedName>
        <fullName evidence="6">MBL fold metallo-hydrolase</fullName>
    </submittedName>
</protein>
<evidence type="ECO:0000256" key="1">
    <source>
        <dbReference type="ARBA" id="ARBA00007749"/>
    </source>
</evidence>
<evidence type="ECO:0000256" key="4">
    <source>
        <dbReference type="ARBA" id="ARBA00022833"/>
    </source>
</evidence>
<dbReference type="CDD" id="cd07720">
    <property type="entry name" value="OPHC2-like_MBL-fold"/>
    <property type="match status" value="1"/>
</dbReference>
<dbReference type="SMART" id="SM00849">
    <property type="entry name" value="Lactamase_B"/>
    <property type="match status" value="1"/>
</dbReference>
<keyword evidence="3" id="KW-0378">Hydrolase</keyword>
<comment type="similarity">
    <text evidence="1">Belongs to the metallo-beta-lactamase superfamily.</text>
</comment>
<comment type="caution">
    <text evidence="6">The sequence shown here is derived from an EMBL/GenBank/DDBJ whole genome shotgun (WGS) entry which is preliminary data.</text>
</comment>
<dbReference type="Gene3D" id="3.60.15.10">
    <property type="entry name" value="Ribonuclease Z/Hydroxyacylglutathione hydrolase-like"/>
    <property type="match status" value="1"/>
</dbReference>